<evidence type="ECO:0000313" key="1">
    <source>
        <dbReference type="EMBL" id="MEQ2315555.1"/>
    </source>
</evidence>
<dbReference type="Proteomes" id="UP001469553">
    <property type="component" value="Unassembled WGS sequence"/>
</dbReference>
<accession>A0ABV1ABH9</accession>
<protein>
    <submittedName>
        <fullName evidence="1">Uncharacterized protein</fullName>
    </submittedName>
</protein>
<reference evidence="1 2" key="1">
    <citation type="submission" date="2021-06" db="EMBL/GenBank/DDBJ databases">
        <authorList>
            <person name="Palmer J.M."/>
        </authorList>
    </citation>
    <scope>NUCLEOTIDE SEQUENCE [LARGE SCALE GENOMIC DNA]</scope>
    <source>
        <strain evidence="1 2">AS_MEX2019</strain>
        <tissue evidence="1">Muscle</tissue>
    </source>
</reference>
<sequence>MIINRRRQISCAKKRCRPPYLNKEIACASGWVLLPLAEQEEKQTDPLLWRLKHVEVVDSFCPVCLSGLVQFVNLNQNIGLHAIAQEGRPGCAPSPIGAYGVLVSSASAPQEHSLLTVFLDIICNSCSLEIGQPILTIKKTNMS</sequence>
<name>A0ABV1ABH9_9TELE</name>
<dbReference type="EMBL" id="JAHRIP010086832">
    <property type="protein sequence ID" value="MEQ2315555.1"/>
    <property type="molecule type" value="Genomic_DNA"/>
</dbReference>
<feature type="non-terminal residue" evidence="1">
    <location>
        <position position="143"/>
    </location>
</feature>
<comment type="caution">
    <text evidence="1">The sequence shown here is derived from an EMBL/GenBank/DDBJ whole genome shotgun (WGS) entry which is preliminary data.</text>
</comment>
<keyword evidence="2" id="KW-1185">Reference proteome</keyword>
<organism evidence="1 2">
    <name type="scientific">Ameca splendens</name>
    <dbReference type="NCBI Taxonomy" id="208324"/>
    <lineage>
        <taxon>Eukaryota</taxon>
        <taxon>Metazoa</taxon>
        <taxon>Chordata</taxon>
        <taxon>Craniata</taxon>
        <taxon>Vertebrata</taxon>
        <taxon>Euteleostomi</taxon>
        <taxon>Actinopterygii</taxon>
        <taxon>Neopterygii</taxon>
        <taxon>Teleostei</taxon>
        <taxon>Neoteleostei</taxon>
        <taxon>Acanthomorphata</taxon>
        <taxon>Ovalentaria</taxon>
        <taxon>Atherinomorphae</taxon>
        <taxon>Cyprinodontiformes</taxon>
        <taxon>Goodeidae</taxon>
        <taxon>Ameca</taxon>
    </lineage>
</organism>
<proteinExistence type="predicted"/>
<evidence type="ECO:0000313" key="2">
    <source>
        <dbReference type="Proteomes" id="UP001469553"/>
    </source>
</evidence>
<gene>
    <name evidence="1" type="ORF">AMECASPLE_023632</name>
</gene>